<dbReference type="Pfam" id="PF05567">
    <property type="entry name" value="T4P_PilY1"/>
    <property type="match status" value="1"/>
</dbReference>
<feature type="compositionally biased region" description="Polar residues" evidence="7">
    <location>
        <begin position="15"/>
        <end position="25"/>
    </location>
</feature>
<evidence type="ECO:0000256" key="5">
    <source>
        <dbReference type="ARBA" id="ARBA00022837"/>
    </source>
</evidence>
<reference evidence="10" key="2">
    <citation type="submission" date="2019-06" db="EMBL/GenBank/DDBJ databases">
        <title>AzeR, a transcriptional regulator that responds to azelaic acid in Pseudomonas nitroreducens.</title>
        <authorList>
            <person name="Bez C."/>
            <person name="Javvadi S.G."/>
            <person name="Bertani I."/>
            <person name="Devescovi G."/>
            <person name="Studholme D.J."/>
            <person name="Geller A."/>
            <person name="Levy A."/>
            <person name="Venturi V."/>
        </authorList>
    </citation>
    <scope>NUCLEOTIDE SEQUENCE [LARGE SCALE GENOMIC DNA]</scope>
    <source>
        <strain evidence="10">DSM 9128</strain>
    </source>
</reference>
<organism evidence="9 10">
    <name type="scientific">Pseudomonas nitroreducens</name>
    <dbReference type="NCBI Taxonomy" id="46680"/>
    <lineage>
        <taxon>Bacteria</taxon>
        <taxon>Pseudomonadati</taxon>
        <taxon>Pseudomonadota</taxon>
        <taxon>Gammaproteobacteria</taxon>
        <taxon>Pseudomonadales</taxon>
        <taxon>Pseudomonadaceae</taxon>
        <taxon>Pseudomonas</taxon>
    </lineage>
</organism>
<name>A0A5R9AHS7_PSENT</name>
<feature type="domain" description="PilY1 beta-propeller" evidence="8">
    <location>
        <begin position="670"/>
        <end position="930"/>
    </location>
</feature>
<keyword evidence="3" id="KW-1029">Fimbrium biogenesis</keyword>
<dbReference type="GO" id="GO:0046872">
    <property type="term" value="F:metal ion binding"/>
    <property type="evidence" value="ECO:0007669"/>
    <property type="project" value="UniProtKB-KW"/>
</dbReference>
<evidence type="ECO:0000256" key="3">
    <source>
        <dbReference type="ARBA" id="ARBA00022558"/>
    </source>
</evidence>
<dbReference type="AlphaFoldDB" id="A0A5R9AHS7"/>
<evidence type="ECO:0000259" key="8">
    <source>
        <dbReference type="Pfam" id="PF05567"/>
    </source>
</evidence>
<comment type="subcellular location">
    <subcellularLocation>
        <location evidence="1">Fimbrium</location>
    </subcellularLocation>
</comment>
<dbReference type="SUPFAM" id="SSF50998">
    <property type="entry name" value="Quinoprotein alcohol dehydrogenase-like"/>
    <property type="match status" value="1"/>
</dbReference>
<sequence>MPFPPASPTRPWSDYRSTPVSSADQLHSPPRLAALAGLTILLTCTGAHAAAPSQAPLFLVEGVSPNLIVTLDDSGSMTSAYTPDGMSSYSIANRSTAYNPMYYNPDITYEAPWKVTFSGGRIVSERYVTSFDKAYYDGFLTIQTGTVDLNRNTGNGYSQNATQAVNSTDSYQRYAHYYQFNASCPHARNVATSSLSAVQNCAADSSFTSASACTRTCFTPHWVSTAEEKQNYANWFSFYRTRQLATRTAANLALFDLPEHIRVTWQALNSCYNTNFNMNSTACGNQTLAAFAGQHKADFFNFTSRLAASGGTPLGTAQNRVNNYLGNTTAYNPYARTPGSPRDVKTEYACRPSYHLLMTDGFGDGSGGSNADGTARTLPDGTAFAATAPYQDKWSNTLADNIFLGWATDARTDLDNKVPPRFRDGNDYWNPKNDPATWQHITTYTVGLGLGPTLKYLQWDGDTYSGSYRQLLDGTRSWPNPSASTSLDGMTVTANEGKVAALWHGALNSRGEFFSADSTSELVKAFQAIVSSISSNQLAVAAAGASSTSLSTDTHLYRASYQPTDWSGDLLQYRLDAQGNTQANSALSFRNQLNQRSPASRSIYTNTAPDSANGHLQSFTWGNLATQQQQLLNRTPGTQREDHLGEKRVAWLRGDRSDEGDTFRARNHLLGDIIYSSPVVVGPPSAVTYYLEKAAGATGYDAFRQANAARESRLYVGANDGMLHAFDETGRERWAFIPAAVYGQLNYLSDTRYAARSEEENTNSLHRFYVDGSAVTRDVHFDGSWHTVLVMAPGRGGRGLFALDITNADQPRLLWEYAGSASSENGKDIDFGYILDRPVISISDGVAYVLSGNGYDTAKGYSLSIRLEDGLISAASQSAAGDGEVGSTVAWTRADSPGELAQRYYGSLQGQLYRQAGLDVASSVLASIPASRSQPLSAAGEVTQHPRGGQLVIAGTGKYFEGGDKEGAVSRQSLYGFWDQTDYLAHVDGAGAPTALNKLSDLQAQTLTQETVTHSAGTTEVRQLSSTPVAWDSSGKRGVGIRGWYFDLADGERVLDQPFMLGDVLFVTVGQPNADPCSAGITYWLLAVNPKTGGALDFNVFDLVGDGSFSEAASGMRIDGPVTRIGDSLYTPDGNRLPVQLFNPVNQGRFNWRIMNYNLPVSYP</sequence>
<evidence type="ECO:0000256" key="1">
    <source>
        <dbReference type="ARBA" id="ARBA00004561"/>
    </source>
</evidence>
<evidence type="ECO:0000256" key="4">
    <source>
        <dbReference type="ARBA" id="ARBA00022723"/>
    </source>
</evidence>
<protein>
    <recommendedName>
        <fullName evidence="8">PilY1 beta-propeller domain-containing protein</fullName>
    </recommendedName>
</protein>
<dbReference type="Proteomes" id="UP000307510">
    <property type="component" value="Unassembled WGS sequence"/>
</dbReference>
<evidence type="ECO:0000256" key="7">
    <source>
        <dbReference type="SAM" id="MobiDB-lite"/>
    </source>
</evidence>
<comment type="caution">
    <text evidence="9">The sequence shown here is derived from an EMBL/GenBank/DDBJ whole genome shotgun (WGS) entry which is preliminary data.</text>
</comment>
<reference evidence="9 10" key="1">
    <citation type="submission" date="2019-05" db="EMBL/GenBank/DDBJ databases">
        <authorList>
            <person name="Moore K."/>
            <person name="O'Neill P."/>
            <person name="Farbos A."/>
            <person name="Studholme D.J."/>
        </authorList>
    </citation>
    <scope>NUCLEOTIDE SEQUENCE [LARGE SCALE GENOMIC DNA]</scope>
    <source>
        <strain evidence="9 10">DSM 9128</strain>
    </source>
</reference>
<accession>A0A5R9AHS7</accession>
<keyword evidence="4" id="KW-0479">Metal-binding</keyword>
<dbReference type="InterPro" id="IPR008707">
    <property type="entry name" value="B-propeller_PilY1"/>
</dbReference>
<evidence type="ECO:0000256" key="6">
    <source>
        <dbReference type="ARBA" id="ARBA00023263"/>
    </source>
</evidence>
<feature type="region of interest" description="Disordered" evidence="7">
    <location>
        <begin position="1"/>
        <end position="26"/>
    </location>
</feature>
<dbReference type="EMBL" id="VASG01000001">
    <property type="protein sequence ID" value="TLP77724.1"/>
    <property type="molecule type" value="Genomic_DNA"/>
</dbReference>
<proteinExistence type="inferred from homology"/>
<dbReference type="InterPro" id="IPR011047">
    <property type="entry name" value="Quinoprotein_ADH-like_sf"/>
</dbReference>
<keyword evidence="6" id="KW-0281">Fimbrium</keyword>
<keyword evidence="5" id="KW-0106">Calcium</keyword>
<dbReference type="GO" id="GO:0009289">
    <property type="term" value="C:pilus"/>
    <property type="evidence" value="ECO:0007669"/>
    <property type="project" value="UniProtKB-SubCell"/>
</dbReference>
<evidence type="ECO:0000256" key="2">
    <source>
        <dbReference type="ARBA" id="ARBA00008387"/>
    </source>
</evidence>
<evidence type="ECO:0000313" key="10">
    <source>
        <dbReference type="Proteomes" id="UP000307510"/>
    </source>
</evidence>
<evidence type="ECO:0000313" key="9">
    <source>
        <dbReference type="EMBL" id="TLP77724.1"/>
    </source>
</evidence>
<gene>
    <name evidence="9" type="ORF">FEA48_00585</name>
</gene>
<comment type="similarity">
    <text evidence="2">Belongs to the PilY1 family.</text>
</comment>